<feature type="domain" description="Amidase" evidence="3">
    <location>
        <begin position="28"/>
        <end position="468"/>
    </location>
</feature>
<evidence type="ECO:0000259" key="3">
    <source>
        <dbReference type="Pfam" id="PF01425"/>
    </source>
</evidence>
<feature type="active site" description="Charge relay system" evidence="2">
    <location>
        <position position="91"/>
    </location>
</feature>
<dbReference type="STRING" id="45351.A7SJR6"/>
<reference evidence="4 5" key="1">
    <citation type="journal article" date="2007" name="Science">
        <title>Sea anemone genome reveals ancestral eumetazoan gene repertoire and genomic organization.</title>
        <authorList>
            <person name="Putnam N.H."/>
            <person name="Srivastava M."/>
            <person name="Hellsten U."/>
            <person name="Dirks B."/>
            <person name="Chapman J."/>
            <person name="Salamov A."/>
            <person name="Terry A."/>
            <person name="Shapiro H."/>
            <person name="Lindquist E."/>
            <person name="Kapitonov V.V."/>
            <person name="Jurka J."/>
            <person name="Genikhovich G."/>
            <person name="Grigoriev I.V."/>
            <person name="Lucas S.M."/>
            <person name="Steele R.E."/>
            <person name="Finnerty J.R."/>
            <person name="Technau U."/>
            <person name="Martindale M.Q."/>
            <person name="Rokhsar D.S."/>
        </authorList>
    </citation>
    <scope>NUCLEOTIDE SEQUENCE [LARGE SCALE GENOMIC DNA]</scope>
    <source>
        <strain evidence="5">CH2 X CH6</strain>
    </source>
</reference>
<proteinExistence type="inferred from homology"/>
<dbReference type="EMBL" id="DS469680">
    <property type="protein sequence ID" value="EDO36046.1"/>
    <property type="molecule type" value="Genomic_DNA"/>
</dbReference>
<dbReference type="eggNOG" id="KOG1212">
    <property type="taxonomic scope" value="Eukaryota"/>
</dbReference>
<evidence type="ECO:0000313" key="5">
    <source>
        <dbReference type="Proteomes" id="UP000001593"/>
    </source>
</evidence>
<dbReference type="PANTHER" id="PTHR43372">
    <property type="entry name" value="FATTY-ACID AMIDE HYDROLASE"/>
    <property type="match status" value="1"/>
</dbReference>
<feature type="active site" description="Acyl-ester intermediate" evidence="2">
    <location>
        <position position="190"/>
    </location>
</feature>
<evidence type="ECO:0000256" key="1">
    <source>
        <dbReference type="ARBA" id="ARBA00009199"/>
    </source>
</evidence>
<organism evidence="4 5">
    <name type="scientific">Nematostella vectensis</name>
    <name type="common">Starlet sea anemone</name>
    <dbReference type="NCBI Taxonomy" id="45351"/>
    <lineage>
        <taxon>Eukaryota</taxon>
        <taxon>Metazoa</taxon>
        <taxon>Cnidaria</taxon>
        <taxon>Anthozoa</taxon>
        <taxon>Hexacorallia</taxon>
        <taxon>Actiniaria</taxon>
        <taxon>Edwardsiidae</taxon>
        <taxon>Nematostella</taxon>
    </lineage>
</organism>
<dbReference type="KEGG" id="nve:5507466"/>
<sequence length="495" mass="54338">KQVGESLLLQPVDALVGNIRDNTVTAEEVMRAYIKRILEVNPMVNAITNDRFDEALEEARRIDEILGNELNSEEKKELLAKPLLGVPITVKESISCRGMPHSSGLVERKNVISEHDSEVVENLRQNGAIPMAVTNCSELCMWWETVNNVYGRTRNPYDTSRVAGGSSGGEGAIIAAAGSLCGVGSDVGGSIRMPAFFNGISGHKPSPGIVPNHGHYPYGTSEAFHEYLSIGPLCRYASDLSTMLKAMSGPNAYRLGLDEPVDLSSIKVFTVKNFDPTLMAPVSEDLKMAEKKAVDYLQSHFGTKYEQTDLRYFRYAALIWAAMVMSSEDKKLTSKFLEGNSGSINPFLEMLKYLVGSSQYHFITPVVGSLEKLHCFDTLSSTFVTIGNKLRLQLESLLGDNGVLLFPSHPRTAMPHGMPVLSPLDFNYTSIFNVLRMPVTQCPLGLDSEGMPLGIQIAAACNNDRLTLAVARALEQKFGGWSTWQPCKHLVNKNK</sequence>
<gene>
    <name evidence="4" type="ORF">NEMVEDRAFT_v1g120824</name>
</gene>
<evidence type="ECO:0000313" key="4">
    <source>
        <dbReference type="EMBL" id="EDO36046.1"/>
    </source>
</evidence>
<dbReference type="Pfam" id="PF01425">
    <property type="entry name" value="Amidase"/>
    <property type="match status" value="1"/>
</dbReference>
<protein>
    <recommendedName>
        <fullName evidence="3">Amidase domain-containing protein</fullName>
    </recommendedName>
</protein>
<dbReference type="PIRSF" id="PIRSF001221">
    <property type="entry name" value="Amidase_fungi"/>
    <property type="match status" value="1"/>
</dbReference>
<feature type="non-terminal residue" evidence="4">
    <location>
        <position position="495"/>
    </location>
</feature>
<dbReference type="HOGENOM" id="CLU_009600_16_1_1"/>
<dbReference type="OrthoDB" id="6428749at2759"/>
<dbReference type="InParanoid" id="A7SJR6"/>
<dbReference type="Proteomes" id="UP000001593">
    <property type="component" value="Unassembled WGS sequence"/>
</dbReference>
<evidence type="ECO:0000256" key="2">
    <source>
        <dbReference type="PIRSR" id="PIRSR001221-1"/>
    </source>
</evidence>
<dbReference type="InterPro" id="IPR020556">
    <property type="entry name" value="Amidase_CS"/>
</dbReference>
<feature type="active site" description="Charge relay system" evidence="2">
    <location>
        <position position="166"/>
    </location>
</feature>
<dbReference type="PANTHER" id="PTHR43372:SF4">
    <property type="entry name" value="FATTY-ACID AMIDE HYDROLASE 2"/>
    <property type="match status" value="1"/>
</dbReference>
<name>A7SJR6_NEMVE</name>
<accession>A7SJR6</accession>
<dbReference type="OMA" id="NCGYVAV"/>
<dbReference type="AlphaFoldDB" id="A7SJR6"/>
<comment type="similarity">
    <text evidence="1">Belongs to the amidase family.</text>
</comment>
<dbReference type="SUPFAM" id="SSF75304">
    <property type="entry name" value="Amidase signature (AS) enzymes"/>
    <property type="match status" value="1"/>
</dbReference>
<dbReference type="PhylomeDB" id="A7SJR6"/>
<dbReference type="Gene3D" id="3.90.1300.10">
    <property type="entry name" value="Amidase signature (AS) domain"/>
    <property type="match status" value="1"/>
</dbReference>
<dbReference type="InterPro" id="IPR023631">
    <property type="entry name" value="Amidase_dom"/>
</dbReference>
<dbReference type="InterPro" id="IPR036928">
    <property type="entry name" value="AS_sf"/>
</dbReference>
<keyword evidence="5" id="KW-1185">Reference proteome</keyword>
<dbReference type="InterPro" id="IPR052739">
    <property type="entry name" value="FAAH2"/>
</dbReference>
<dbReference type="PROSITE" id="PS00571">
    <property type="entry name" value="AMIDASES"/>
    <property type="match status" value="1"/>
</dbReference>